<dbReference type="STRING" id="75379.Tint_2204"/>
<keyword evidence="1" id="KW-1133">Transmembrane helix</keyword>
<dbReference type="HOGENOM" id="CLU_533094_0_0_4"/>
<reference evidence="2" key="1">
    <citation type="submission" date="2010-04" db="EMBL/GenBank/DDBJ databases">
        <title>Complete sequence of Thiomonas intermedia K12.</title>
        <authorList>
            <consortium name="US DOE Joint Genome Institute"/>
            <person name="Lucas S."/>
            <person name="Copeland A."/>
            <person name="Lapidus A."/>
            <person name="Cheng J.-F."/>
            <person name="Bruce D."/>
            <person name="Goodwin L."/>
            <person name="Pitluck S."/>
            <person name="Davenport K."/>
            <person name="Detter J.C."/>
            <person name="Han C."/>
            <person name="Tapia R."/>
            <person name="Land M."/>
            <person name="Hauser L."/>
            <person name="Kyrpides N."/>
            <person name="Ovchinnikova G."/>
            <person name="Kerfeld C.A."/>
            <person name="Cannon G.C."/>
            <person name="Heinhorst S."/>
            <person name="Woyke T."/>
        </authorList>
    </citation>
    <scope>NUCLEOTIDE SEQUENCE [LARGE SCALE GENOMIC DNA]</scope>
    <source>
        <strain evidence="2">K12</strain>
    </source>
</reference>
<feature type="transmembrane region" description="Helical" evidence="1">
    <location>
        <begin position="484"/>
        <end position="504"/>
    </location>
</feature>
<dbReference type="AlphaFoldDB" id="D5X3W8"/>
<protein>
    <submittedName>
        <fullName evidence="2">Uncharacterized protein</fullName>
    </submittedName>
</protein>
<keyword evidence="1" id="KW-0812">Transmembrane</keyword>
<organism evidence="2">
    <name type="scientific">Thiomonas intermedia (strain K12)</name>
    <name type="common">Thiobacillus intermedius</name>
    <dbReference type="NCBI Taxonomy" id="75379"/>
    <lineage>
        <taxon>Bacteria</taxon>
        <taxon>Pseudomonadati</taxon>
        <taxon>Pseudomonadota</taxon>
        <taxon>Betaproteobacteria</taxon>
        <taxon>Burkholderiales</taxon>
        <taxon>Thiomonas</taxon>
    </lineage>
</organism>
<dbReference type="KEGG" id="tin:Tint_2204"/>
<evidence type="ECO:0000313" key="2">
    <source>
        <dbReference type="EMBL" id="ADG31555.1"/>
    </source>
</evidence>
<dbReference type="BioCyc" id="TINT75379:TINT_RS11020-MONOMER"/>
<proteinExistence type="predicted"/>
<sequence>MLQANPPSADAAPPSLFLADHAIHGLFHLDLDSGRIEGVDKALHMRAEQARAMRAGDLPARIHLPNPQAQSQQSLWEAPSGKGMALDDFYPYARQILGAKAEQTTVCVSLTLSSEGKQALTQVKGGKPRHWRLRLGKAAQERCGRDLIDLQFDKARLYLFRTGVVILDLRWRYVQDGDVLPASVVLEGNYLLSHGNLQGKTPTASDGDPEPLDAHRLLEIAQALLPEEWTEQAPLQPGRRLLYSLARTQGSASEEAILELGIRLSHRQTSDYRPKPQPLESSVLQPFPYLCHVLAPEGTASVIATDPTASDFANNFVCGTGANTYVPLFVSSLHNHLWLLGQTEWLPAQRHGDKRHEVHDLEEVYERTVEFRRYFYFPMISQISLHNAFYERSQQVFKIAERQRFLEQTTHDIAELLKARRTKWIGRISGAVAGFLVSHELLDIVSQSGLPGSMPNLRVWLVETAHASPTVIESLVRLVERWDLIVFFGSLAGALLGYWAAWYFDKSPKAE</sequence>
<dbReference type="EMBL" id="CP002021">
    <property type="protein sequence ID" value="ADG31555.1"/>
    <property type="molecule type" value="Genomic_DNA"/>
</dbReference>
<gene>
    <name evidence="2" type="ordered locus">Tint_2204</name>
</gene>
<accession>D5X3W8</accession>
<dbReference type="eggNOG" id="ENOG502ZHH5">
    <property type="taxonomic scope" value="Bacteria"/>
</dbReference>
<name>D5X3W8_THIK1</name>
<keyword evidence="1" id="KW-0472">Membrane</keyword>
<evidence type="ECO:0000256" key="1">
    <source>
        <dbReference type="SAM" id="Phobius"/>
    </source>
</evidence>